<organism evidence="1 2">
    <name type="scientific">Candidatus Ozemobacter sibiricus</name>
    <dbReference type="NCBI Taxonomy" id="2268124"/>
    <lineage>
        <taxon>Bacteria</taxon>
        <taxon>Candidatus Ozemobacteria</taxon>
        <taxon>Candidatus Ozemobacterales</taxon>
        <taxon>Candidatus Ozemobacteraceae</taxon>
        <taxon>Candidatus Ozemobacter</taxon>
    </lineage>
</organism>
<dbReference type="EMBL" id="QOQW01000028">
    <property type="protein sequence ID" value="RCK78045.1"/>
    <property type="molecule type" value="Genomic_DNA"/>
</dbReference>
<dbReference type="Proteomes" id="UP000252355">
    <property type="component" value="Unassembled WGS sequence"/>
</dbReference>
<reference evidence="1 2" key="1">
    <citation type="submission" date="2018-05" db="EMBL/GenBank/DDBJ databases">
        <title>A metagenomic window into the 2 km-deep terrestrial subsurface aquifer revealed taxonomically and functionally diverse microbial community comprising novel uncultured bacterial lineages.</title>
        <authorList>
            <person name="Kadnikov V.V."/>
            <person name="Mardanov A.V."/>
            <person name="Beletsky A.V."/>
            <person name="Banks D."/>
            <person name="Pimenov N.V."/>
            <person name="Frank Y.A."/>
            <person name="Karnachuk O.V."/>
            <person name="Ravin N.V."/>
        </authorList>
    </citation>
    <scope>NUCLEOTIDE SEQUENCE [LARGE SCALE GENOMIC DNA]</scope>
    <source>
        <strain evidence="1">BY5</strain>
    </source>
</reference>
<dbReference type="AlphaFoldDB" id="A0A367ZIV8"/>
<dbReference type="InterPro" id="IPR012902">
    <property type="entry name" value="N_methyl_site"/>
</dbReference>
<proteinExistence type="predicted"/>
<gene>
    <name evidence="1" type="ORF">OZSIB_1821</name>
</gene>
<dbReference type="NCBIfam" id="TIGR02532">
    <property type="entry name" value="IV_pilin_GFxxxE"/>
    <property type="match status" value="1"/>
</dbReference>
<sequence length="162" mass="18027">MRRAMTLLELLVGLVIFSFAILPILSFGTTTTRTTYITGKHLMAGQIAASLLDRLLALPYEEALAEAERLRGLGTAKVLEDPWLVSVLEHQGLAAGRRVLEEDLGKTFRFFEFKVGIDKDSSSGVADRMFLLTVLVSWRVEEGDENSRTALILQGVKFNDLR</sequence>
<comment type="caution">
    <text evidence="1">The sequence shown here is derived from an EMBL/GenBank/DDBJ whole genome shotgun (WGS) entry which is preliminary data.</text>
</comment>
<evidence type="ECO:0000313" key="1">
    <source>
        <dbReference type="EMBL" id="RCK78045.1"/>
    </source>
</evidence>
<evidence type="ECO:0000313" key="2">
    <source>
        <dbReference type="Proteomes" id="UP000252355"/>
    </source>
</evidence>
<accession>A0A367ZIV8</accession>
<name>A0A367ZIV8_9BACT</name>
<evidence type="ECO:0008006" key="3">
    <source>
        <dbReference type="Google" id="ProtNLM"/>
    </source>
</evidence>
<protein>
    <recommendedName>
        <fullName evidence="3">Prepilin-type N-terminal cleavage/methylation domain-containing protein</fullName>
    </recommendedName>
</protein>